<keyword evidence="6 9" id="KW-0694">RNA-binding</keyword>
<dbReference type="InterPro" id="IPR014729">
    <property type="entry name" value="Rossmann-like_a/b/a_fold"/>
</dbReference>
<comment type="caution">
    <text evidence="9">Lacks conserved residue(s) required for the propagation of feature annotation.</text>
</comment>
<dbReference type="Proteomes" id="UP000228700">
    <property type="component" value="Unassembled WGS sequence"/>
</dbReference>
<feature type="binding site" evidence="9">
    <location>
        <position position="38"/>
    </location>
    <ligand>
        <name>ATP</name>
        <dbReference type="ChEBI" id="CHEBI:30616"/>
    </ligand>
</feature>
<feature type="active site" description="Cysteine persulfide intermediate" evidence="9">
    <location>
        <position position="194"/>
    </location>
</feature>
<keyword evidence="9" id="KW-0963">Cytoplasm</keyword>
<evidence type="ECO:0000256" key="6">
    <source>
        <dbReference type="ARBA" id="ARBA00022884"/>
    </source>
</evidence>
<reference evidence="13" key="1">
    <citation type="submission" date="2017-09" db="EMBL/GenBank/DDBJ databases">
        <title>Depth-based differentiation of microbial function through sediment-hosted aquifers and enrichment of novel symbionts in the deep terrestrial subsurface.</title>
        <authorList>
            <person name="Probst A.J."/>
            <person name="Ladd B."/>
            <person name="Jarett J.K."/>
            <person name="Geller-Mcgrath D.E."/>
            <person name="Sieber C.M.K."/>
            <person name="Emerson J.B."/>
            <person name="Anantharaman K."/>
            <person name="Thomas B.C."/>
            <person name="Malmstrom R."/>
            <person name="Stieglmeier M."/>
            <person name="Klingl A."/>
            <person name="Woyke T."/>
            <person name="Ryan C.M."/>
            <person name="Banfield J.F."/>
        </authorList>
    </citation>
    <scope>NUCLEOTIDE SEQUENCE [LARGE SCALE GENOMIC DNA]</scope>
</reference>
<dbReference type="GO" id="GO:0000049">
    <property type="term" value="F:tRNA binding"/>
    <property type="evidence" value="ECO:0007669"/>
    <property type="project" value="UniProtKB-KW"/>
</dbReference>
<dbReference type="Pfam" id="PF20259">
    <property type="entry name" value="tRNA_Me_trans_M"/>
    <property type="match status" value="1"/>
</dbReference>
<keyword evidence="1 9" id="KW-0820">tRNA-binding</keyword>
<dbReference type="GO" id="GO:0005524">
    <property type="term" value="F:ATP binding"/>
    <property type="evidence" value="ECO:0007669"/>
    <property type="project" value="UniProtKB-KW"/>
</dbReference>
<dbReference type="Pfam" id="PF03054">
    <property type="entry name" value="tRNA_Me_trans"/>
    <property type="match status" value="1"/>
</dbReference>
<feature type="domain" description="tRNA-specific 2-thiouridylase MnmA-like central" evidence="11">
    <location>
        <begin position="203"/>
        <end position="269"/>
    </location>
</feature>
<dbReference type="EMBL" id="PFEQ01000009">
    <property type="protein sequence ID" value="PJE74290.1"/>
    <property type="molecule type" value="Genomic_DNA"/>
</dbReference>
<evidence type="ECO:0000256" key="8">
    <source>
        <dbReference type="ARBA" id="ARBA00051542"/>
    </source>
</evidence>
<dbReference type="Pfam" id="PF20258">
    <property type="entry name" value="tRNA_Me_trans_C"/>
    <property type="match status" value="1"/>
</dbReference>
<comment type="caution">
    <text evidence="12">The sequence shown here is derived from an EMBL/GenBank/DDBJ whole genome shotgun (WGS) entry which is preliminary data.</text>
</comment>
<name>A0A2M8LCE6_9BACT</name>
<keyword evidence="3 9" id="KW-0819">tRNA processing</keyword>
<dbReference type="Gene3D" id="2.40.30.10">
    <property type="entry name" value="Translation factors"/>
    <property type="match status" value="1"/>
</dbReference>
<feature type="site" description="Interaction with tRNA" evidence="9">
    <location>
        <position position="126"/>
    </location>
</feature>
<dbReference type="PANTHER" id="PTHR11933">
    <property type="entry name" value="TRNA 5-METHYLAMINOMETHYL-2-THIOURIDYLATE -METHYLTRANSFERASE"/>
    <property type="match status" value="1"/>
</dbReference>
<dbReference type="Gene3D" id="2.30.30.280">
    <property type="entry name" value="Adenine nucleotide alpha hydrolases-like domains"/>
    <property type="match status" value="1"/>
</dbReference>
<feature type="site" description="Interaction with tRNA" evidence="9">
    <location>
        <position position="338"/>
    </location>
</feature>
<protein>
    <recommendedName>
        <fullName evidence="9">tRNA-specific 2-thiouridylase MnmA</fullName>
        <ecNumber evidence="9">2.8.1.13</ecNumber>
    </recommendedName>
</protein>
<dbReference type="InterPro" id="IPR046885">
    <property type="entry name" value="MnmA-like_C"/>
</dbReference>
<sequence>MINQSRKKVFIGLSGGVDSSVSALLLKQAGYDVTGVFIKGWYPDWMKCSWRDDRLDAMRVAVSLDIPFITLDLEKEYKKEVVDYMVSEYRSGRTPNPDIMCNKYVKFGAFLDWALKQNVDYVATGHYAQKDFDGSLLSSHDVGKDQSYFLWTLRLEQLKHILFPIGGMQKKEVRSIAKRHNLSTAYKSDSQGVCFMGQVDIDEFLSHYIEKKRGDVLDESGKVIGYHDGAIFLTLGVRHGFTVTEKTPDDKPYYIIARDIEHNAVTVSHKEIDGSLSTEKKEYSLSSTNWINDIPVSGKKYQARVRHLGELLSCMVEIVNDTEAEIGFDAPLIIAPGQSIVVYDGDRCLGGGIVS</sequence>
<evidence type="ECO:0000259" key="10">
    <source>
        <dbReference type="Pfam" id="PF20258"/>
    </source>
</evidence>
<feature type="region of interest" description="Interaction with tRNA" evidence="9">
    <location>
        <begin position="144"/>
        <end position="146"/>
    </location>
</feature>
<comment type="similarity">
    <text evidence="9">Belongs to the MnmA/TRMU family.</text>
</comment>
<comment type="catalytic activity">
    <reaction evidence="8 9">
        <text>S-sulfanyl-L-cysteinyl-[protein] + uridine(34) in tRNA + AH2 + ATP = 2-thiouridine(34) in tRNA + L-cysteinyl-[protein] + A + AMP + diphosphate + H(+)</text>
        <dbReference type="Rhea" id="RHEA:47032"/>
        <dbReference type="Rhea" id="RHEA-COMP:10131"/>
        <dbReference type="Rhea" id="RHEA-COMP:11726"/>
        <dbReference type="Rhea" id="RHEA-COMP:11727"/>
        <dbReference type="Rhea" id="RHEA-COMP:11728"/>
        <dbReference type="ChEBI" id="CHEBI:13193"/>
        <dbReference type="ChEBI" id="CHEBI:15378"/>
        <dbReference type="ChEBI" id="CHEBI:17499"/>
        <dbReference type="ChEBI" id="CHEBI:29950"/>
        <dbReference type="ChEBI" id="CHEBI:30616"/>
        <dbReference type="ChEBI" id="CHEBI:33019"/>
        <dbReference type="ChEBI" id="CHEBI:61963"/>
        <dbReference type="ChEBI" id="CHEBI:65315"/>
        <dbReference type="ChEBI" id="CHEBI:87170"/>
        <dbReference type="ChEBI" id="CHEBI:456215"/>
        <dbReference type="EC" id="2.8.1.13"/>
    </reaction>
</comment>
<evidence type="ECO:0000256" key="4">
    <source>
        <dbReference type="ARBA" id="ARBA00022741"/>
    </source>
</evidence>
<dbReference type="NCBIfam" id="TIGR00420">
    <property type="entry name" value="trmU"/>
    <property type="match status" value="1"/>
</dbReference>
<dbReference type="InterPro" id="IPR046884">
    <property type="entry name" value="MnmA-like_central"/>
</dbReference>
<feature type="binding site" evidence="9">
    <location>
        <begin position="12"/>
        <end position="19"/>
    </location>
    <ligand>
        <name>ATP</name>
        <dbReference type="ChEBI" id="CHEBI:30616"/>
    </ligand>
</feature>
<evidence type="ECO:0000256" key="7">
    <source>
        <dbReference type="ARBA" id="ARBA00023157"/>
    </source>
</evidence>
<evidence type="ECO:0000256" key="3">
    <source>
        <dbReference type="ARBA" id="ARBA00022694"/>
    </source>
</evidence>
<dbReference type="EC" id="2.8.1.13" evidence="9"/>
<keyword evidence="2 9" id="KW-0808">Transferase</keyword>
<evidence type="ECO:0000313" key="13">
    <source>
        <dbReference type="Proteomes" id="UP000228700"/>
    </source>
</evidence>
<dbReference type="CDD" id="cd01998">
    <property type="entry name" value="MnmA_TRMU-like"/>
    <property type="match status" value="1"/>
</dbReference>
<feature type="region of interest" description="Interaction with target base in tRNA" evidence="9">
    <location>
        <begin position="96"/>
        <end position="98"/>
    </location>
</feature>
<evidence type="ECO:0000256" key="5">
    <source>
        <dbReference type="ARBA" id="ARBA00022840"/>
    </source>
</evidence>
<dbReference type="GO" id="GO:0005737">
    <property type="term" value="C:cytoplasm"/>
    <property type="evidence" value="ECO:0007669"/>
    <property type="project" value="UniProtKB-SubCell"/>
</dbReference>
<keyword evidence="4 9" id="KW-0547">Nucleotide-binding</keyword>
<keyword evidence="5 9" id="KW-0067">ATP-binding</keyword>
<dbReference type="InterPro" id="IPR004506">
    <property type="entry name" value="MnmA-like"/>
</dbReference>
<dbReference type="HAMAP" id="MF_00144">
    <property type="entry name" value="tRNA_thiouridyl_MnmA"/>
    <property type="match status" value="1"/>
</dbReference>
<dbReference type="AlphaFoldDB" id="A0A2M8LCE6"/>
<evidence type="ECO:0000256" key="2">
    <source>
        <dbReference type="ARBA" id="ARBA00022679"/>
    </source>
</evidence>
<keyword evidence="7" id="KW-1015">Disulfide bond</keyword>
<dbReference type="PANTHER" id="PTHR11933:SF5">
    <property type="entry name" value="MITOCHONDRIAL TRNA-SPECIFIC 2-THIOURIDYLASE 1"/>
    <property type="match status" value="1"/>
</dbReference>
<comment type="function">
    <text evidence="9">Catalyzes the 2-thiolation of uridine at the wobble position (U34) of tRNA, leading to the formation of s(2)U34.</text>
</comment>
<evidence type="ECO:0000259" key="11">
    <source>
        <dbReference type="Pfam" id="PF20259"/>
    </source>
</evidence>
<evidence type="ECO:0000313" key="12">
    <source>
        <dbReference type="EMBL" id="PJE74290.1"/>
    </source>
</evidence>
<feature type="domain" description="tRNA-specific 2-thiouridylase MnmA-like C-terminal" evidence="10">
    <location>
        <begin position="284"/>
        <end position="354"/>
    </location>
</feature>
<dbReference type="Gene3D" id="3.40.50.620">
    <property type="entry name" value="HUPs"/>
    <property type="match status" value="1"/>
</dbReference>
<evidence type="ECO:0000256" key="1">
    <source>
        <dbReference type="ARBA" id="ARBA00022555"/>
    </source>
</evidence>
<proteinExistence type="inferred from homology"/>
<organism evidence="12 13">
    <name type="scientific">Candidatus Taylorbacteria bacterium CG10_big_fil_rev_8_21_14_0_10_41_48</name>
    <dbReference type="NCBI Taxonomy" id="1975024"/>
    <lineage>
        <taxon>Bacteria</taxon>
        <taxon>Candidatus Tayloriibacteriota</taxon>
    </lineage>
</organism>
<dbReference type="InterPro" id="IPR023382">
    <property type="entry name" value="MnmA-like_central_sf"/>
</dbReference>
<comment type="subcellular location">
    <subcellularLocation>
        <location evidence="9">Cytoplasm</location>
    </subcellularLocation>
</comment>
<dbReference type="SUPFAM" id="SSF52402">
    <property type="entry name" value="Adenine nucleotide alpha hydrolases-like"/>
    <property type="match status" value="1"/>
</dbReference>
<accession>A0A2M8LCE6</accession>
<feature type="binding site" evidence="9">
    <location>
        <position position="125"/>
    </location>
    <ligand>
        <name>ATP</name>
        <dbReference type="ChEBI" id="CHEBI:30616"/>
    </ligand>
</feature>
<feature type="active site" description="Nucleophile" evidence="9">
    <location>
        <position position="101"/>
    </location>
</feature>
<dbReference type="NCBIfam" id="NF001138">
    <property type="entry name" value="PRK00143.1"/>
    <property type="match status" value="1"/>
</dbReference>
<dbReference type="GO" id="GO:0103016">
    <property type="term" value="F:tRNA-uridine 2-sulfurtransferase activity"/>
    <property type="evidence" value="ECO:0007669"/>
    <property type="project" value="UniProtKB-EC"/>
</dbReference>
<evidence type="ECO:0000256" key="9">
    <source>
        <dbReference type="HAMAP-Rule" id="MF_00144"/>
    </source>
</evidence>
<dbReference type="GO" id="GO:0002143">
    <property type="term" value="P:tRNA wobble position uridine thiolation"/>
    <property type="evidence" value="ECO:0007669"/>
    <property type="project" value="TreeGrafter"/>
</dbReference>
<gene>
    <name evidence="9" type="primary">mnmA</name>
    <name evidence="12" type="ORF">COV01_02220</name>
</gene>